<feature type="transmembrane region" description="Helical" evidence="10">
    <location>
        <begin position="215"/>
        <end position="236"/>
    </location>
</feature>
<dbReference type="GO" id="GO:0016020">
    <property type="term" value="C:membrane"/>
    <property type="evidence" value="ECO:0007669"/>
    <property type="project" value="UniProtKB-SubCell"/>
</dbReference>
<dbReference type="EMBL" id="CAJPWZ010000167">
    <property type="protein sequence ID" value="CAG2187414.1"/>
    <property type="molecule type" value="Genomic_DNA"/>
</dbReference>
<keyword evidence="7 10" id="KW-0472">Membrane</keyword>
<name>A0A8S3PXT4_MYTED</name>
<dbReference type="OrthoDB" id="3639251at2759"/>
<keyword evidence="3" id="KW-0813">Transport</keyword>
<feature type="transmembrane region" description="Helical" evidence="10">
    <location>
        <begin position="149"/>
        <end position="178"/>
    </location>
</feature>
<dbReference type="InterPro" id="IPR020846">
    <property type="entry name" value="MFS_dom"/>
</dbReference>
<dbReference type="SUPFAM" id="SSF103473">
    <property type="entry name" value="MFS general substrate transporter"/>
    <property type="match status" value="1"/>
</dbReference>
<feature type="transmembrane region" description="Helical" evidence="10">
    <location>
        <begin position="122"/>
        <end position="143"/>
    </location>
</feature>
<dbReference type="InterPro" id="IPR011701">
    <property type="entry name" value="MFS"/>
</dbReference>
<gene>
    <name evidence="12" type="ORF">MEDL_2852</name>
</gene>
<organism evidence="12 13">
    <name type="scientific">Mytilus edulis</name>
    <name type="common">Blue mussel</name>
    <dbReference type="NCBI Taxonomy" id="6550"/>
    <lineage>
        <taxon>Eukaryota</taxon>
        <taxon>Metazoa</taxon>
        <taxon>Spiralia</taxon>
        <taxon>Lophotrochozoa</taxon>
        <taxon>Mollusca</taxon>
        <taxon>Bivalvia</taxon>
        <taxon>Autobranchia</taxon>
        <taxon>Pteriomorphia</taxon>
        <taxon>Mytilida</taxon>
        <taxon>Mytiloidea</taxon>
        <taxon>Mytilidae</taxon>
        <taxon>Mytilinae</taxon>
        <taxon>Mytilus</taxon>
    </lineage>
</organism>
<evidence type="ECO:0000256" key="8">
    <source>
        <dbReference type="ARBA" id="ARBA00041091"/>
    </source>
</evidence>
<dbReference type="EMBL" id="CAJPWZ010000167">
    <property type="protein sequence ID" value="CAG2187415.1"/>
    <property type="molecule type" value="Genomic_DNA"/>
</dbReference>
<protein>
    <recommendedName>
        <fullName evidence="8">Sugar phosphate exchanger 3</fullName>
    </recommendedName>
    <alternativeName>
        <fullName evidence="9">Solute carrier family 37 member 3</fullName>
    </alternativeName>
</protein>
<evidence type="ECO:0000256" key="6">
    <source>
        <dbReference type="ARBA" id="ARBA00022989"/>
    </source>
</evidence>
<dbReference type="AlphaFoldDB" id="A0A8S3PXT4"/>
<feature type="transmembrane region" description="Helical" evidence="10">
    <location>
        <begin position="22"/>
        <end position="42"/>
    </location>
</feature>
<reference evidence="12" key="1">
    <citation type="submission" date="2021-03" db="EMBL/GenBank/DDBJ databases">
        <authorList>
            <person name="Bekaert M."/>
        </authorList>
    </citation>
    <scope>NUCLEOTIDE SEQUENCE</scope>
</reference>
<dbReference type="PIRSF" id="PIRSF002808">
    <property type="entry name" value="Hexose_phosphate_transp"/>
    <property type="match status" value="1"/>
</dbReference>
<sequence>MVNRKPPGIYVLPSLSRESRNVAYRAWILILTFLVYTCYHMSKKPVSVVKNVLYRNCSVPIKDGYELEIAPDNTSTTFCDWAPFDQPNHKELLGSLDLAFLFSYAFGMFFSGHIAERLNLRYFLSGGMMLVGIFTAAFGMGYFFNIHSIYFYVGIQVVSGLVQSSGWPSVVACVGNWYGKGKRGLIMGIWNSHTSVGNILGSLIAGAFVTTSWGWSFAVPGLITFGIGVMVFLFLVPDPEDVGCDMPDQHGTHVVAEHGTNKTLNIDPVEPSSEDGDDLYHEQSYSSIDASTQALIKHKQEKPITIWGAFFIPGVAEFSLCLFCAKLVSYTFLFWLPNYIEHTAHYDAEKSADVSTLFDVGGIVGGIAAGLISDNFGGRATTCAVMLILAAPVMYIYNLYGSLSLAHSIGLSFACGTLVNGPYALITTAVSADLGTHKVLEGNTKALATVTAVIDGTGSIGTHKVLEGNTKALATVTAVIDGTGSIGAAIGPLLAGLIPVWNDVFIMLIISDILALLCLVRLVYKELRLDRLLGCTGD</sequence>
<feature type="transmembrane region" description="Helical" evidence="10">
    <location>
        <begin position="504"/>
        <end position="524"/>
    </location>
</feature>
<feature type="transmembrane region" description="Helical" evidence="10">
    <location>
        <begin position="306"/>
        <end position="336"/>
    </location>
</feature>
<dbReference type="InterPro" id="IPR000849">
    <property type="entry name" value="Sugar_P_transporter"/>
</dbReference>
<evidence type="ECO:0000256" key="7">
    <source>
        <dbReference type="ARBA" id="ARBA00023136"/>
    </source>
</evidence>
<dbReference type="InterPro" id="IPR036259">
    <property type="entry name" value="MFS_trans_sf"/>
</dbReference>
<comment type="caution">
    <text evidence="12">The sequence shown here is derived from an EMBL/GenBank/DDBJ whole genome shotgun (WGS) entry which is preliminary data.</text>
</comment>
<dbReference type="Gene3D" id="1.20.1250.20">
    <property type="entry name" value="MFS general substrate transporter like domains"/>
    <property type="match status" value="3"/>
</dbReference>
<evidence type="ECO:0000256" key="3">
    <source>
        <dbReference type="ARBA" id="ARBA00022448"/>
    </source>
</evidence>
<evidence type="ECO:0000256" key="2">
    <source>
        <dbReference type="ARBA" id="ARBA00009598"/>
    </source>
</evidence>
<feature type="transmembrane region" description="Helical" evidence="10">
    <location>
        <begin position="409"/>
        <end position="430"/>
    </location>
</feature>
<dbReference type="PANTHER" id="PTHR43184">
    <property type="entry name" value="MAJOR FACILITATOR SUPERFAMILY TRANSPORTER 16, ISOFORM B"/>
    <property type="match status" value="1"/>
</dbReference>
<keyword evidence="4" id="KW-0762">Sugar transport</keyword>
<evidence type="ECO:0000256" key="10">
    <source>
        <dbReference type="SAM" id="Phobius"/>
    </source>
</evidence>
<feature type="transmembrane region" description="Helical" evidence="10">
    <location>
        <begin position="472"/>
        <end position="498"/>
    </location>
</feature>
<feature type="transmembrane region" description="Helical" evidence="10">
    <location>
        <begin position="380"/>
        <end position="397"/>
    </location>
</feature>
<evidence type="ECO:0000256" key="5">
    <source>
        <dbReference type="ARBA" id="ARBA00022692"/>
    </source>
</evidence>
<evidence type="ECO:0000313" key="13">
    <source>
        <dbReference type="Proteomes" id="UP000683360"/>
    </source>
</evidence>
<feature type="transmembrane region" description="Helical" evidence="10">
    <location>
        <begin position="92"/>
        <end position="110"/>
    </location>
</feature>
<evidence type="ECO:0000256" key="9">
    <source>
        <dbReference type="ARBA" id="ARBA00042039"/>
    </source>
</evidence>
<keyword evidence="6 10" id="KW-1133">Transmembrane helix</keyword>
<keyword evidence="5 10" id="KW-0812">Transmembrane</keyword>
<accession>A0A8S3PXT4</accession>
<keyword evidence="13" id="KW-1185">Reference proteome</keyword>
<dbReference type="GO" id="GO:0022857">
    <property type="term" value="F:transmembrane transporter activity"/>
    <property type="evidence" value="ECO:0007669"/>
    <property type="project" value="InterPro"/>
</dbReference>
<proteinExistence type="inferred from homology"/>
<comment type="subcellular location">
    <subcellularLocation>
        <location evidence="1">Membrane</location>
        <topology evidence="1">Multi-pass membrane protein</topology>
    </subcellularLocation>
</comment>
<dbReference type="Proteomes" id="UP000683360">
    <property type="component" value="Unassembled WGS sequence"/>
</dbReference>
<evidence type="ECO:0000256" key="4">
    <source>
        <dbReference type="ARBA" id="ARBA00022597"/>
    </source>
</evidence>
<feature type="domain" description="Major facilitator superfamily (MFS) profile" evidence="11">
    <location>
        <begin position="28"/>
        <end position="527"/>
    </location>
</feature>
<evidence type="ECO:0000313" key="12">
    <source>
        <dbReference type="EMBL" id="CAG2187414.1"/>
    </source>
</evidence>
<comment type="similarity">
    <text evidence="2">Belongs to the major facilitator superfamily. Organophosphate:Pi antiporter (OPA) (TC 2.A.1.4) family.</text>
</comment>
<dbReference type="Pfam" id="PF07690">
    <property type="entry name" value="MFS_1"/>
    <property type="match status" value="1"/>
</dbReference>
<evidence type="ECO:0000256" key="1">
    <source>
        <dbReference type="ARBA" id="ARBA00004141"/>
    </source>
</evidence>
<dbReference type="PANTHER" id="PTHR43184:SF12">
    <property type="entry name" value="SUGAR PHOSPHATE EXCHANGER 3"/>
    <property type="match status" value="1"/>
</dbReference>
<evidence type="ECO:0000259" key="11">
    <source>
        <dbReference type="PROSITE" id="PS50850"/>
    </source>
</evidence>
<dbReference type="FunFam" id="1.20.1250.20:FF:000028">
    <property type="entry name" value="Sugar phosphate exchanger 3 isoform 1"/>
    <property type="match status" value="1"/>
</dbReference>
<feature type="transmembrane region" description="Helical" evidence="10">
    <location>
        <begin position="356"/>
        <end position="373"/>
    </location>
</feature>
<feature type="transmembrane region" description="Helical" evidence="10">
    <location>
        <begin position="190"/>
        <end position="209"/>
    </location>
</feature>
<dbReference type="PROSITE" id="PS50850">
    <property type="entry name" value="MFS"/>
    <property type="match status" value="1"/>
</dbReference>